<protein>
    <submittedName>
        <fullName evidence="2">Uncharacterized protein</fullName>
    </submittedName>
</protein>
<evidence type="ECO:0000313" key="2">
    <source>
        <dbReference type="EMBL" id="WOE73960.1"/>
    </source>
</evidence>
<organism evidence="2 3">
    <name type="scientific">Alterisphingorhabdus coralli</name>
    <dbReference type="NCBI Taxonomy" id="3071408"/>
    <lineage>
        <taxon>Bacteria</taxon>
        <taxon>Pseudomonadati</taxon>
        <taxon>Pseudomonadota</taxon>
        <taxon>Alphaproteobacteria</taxon>
        <taxon>Sphingomonadales</taxon>
        <taxon>Sphingomonadaceae</taxon>
        <taxon>Alterisphingorhabdus (ex Yan et al. 2024)</taxon>
    </lineage>
</organism>
<gene>
    <name evidence="2" type="ORF">RB602_08790</name>
</gene>
<keyword evidence="1" id="KW-1133">Transmembrane helix</keyword>
<dbReference type="KEGG" id="acoa:RB602_08790"/>
<dbReference type="AlphaFoldDB" id="A0AA97F7I7"/>
<keyword evidence="3" id="KW-1185">Reference proteome</keyword>
<dbReference type="Proteomes" id="UP001302429">
    <property type="component" value="Chromosome"/>
</dbReference>
<evidence type="ECO:0000313" key="3">
    <source>
        <dbReference type="Proteomes" id="UP001302429"/>
    </source>
</evidence>
<proteinExistence type="predicted"/>
<dbReference type="RefSeq" id="WP_317080190.1">
    <property type="nucleotide sequence ID" value="NZ_CP136594.1"/>
</dbReference>
<sequence>MHPVNWITIIVGVVVIGSYFDLLLGVDLPKRDYIGIPLVMLLGCLIIFIAVYPECLYRISYDDDAIYMRPPWFTWELRPKPFVRLPFDHIGLVTGERAPINQLFYGSNTFTPFQHATVYPSIWPEDWDADQVFLLTGAQLKDQEFRDLLWLINEKAPGTLDENVIAFLESERRF</sequence>
<dbReference type="EMBL" id="CP136594">
    <property type="protein sequence ID" value="WOE73960.1"/>
    <property type="molecule type" value="Genomic_DNA"/>
</dbReference>
<feature type="transmembrane region" description="Helical" evidence="1">
    <location>
        <begin position="33"/>
        <end position="52"/>
    </location>
</feature>
<evidence type="ECO:0000256" key="1">
    <source>
        <dbReference type="SAM" id="Phobius"/>
    </source>
</evidence>
<accession>A0AA97F7I7</accession>
<feature type="transmembrane region" description="Helical" evidence="1">
    <location>
        <begin position="6"/>
        <end position="26"/>
    </location>
</feature>
<name>A0AA97F7I7_9SPHN</name>
<reference evidence="2 3" key="1">
    <citation type="submission" date="2023-10" db="EMBL/GenBank/DDBJ databases">
        <title>Complete genome sequence of a Sphingomonadaceae bacterium.</title>
        <authorList>
            <person name="Yan C."/>
        </authorList>
    </citation>
    <scope>NUCLEOTIDE SEQUENCE [LARGE SCALE GENOMIC DNA]</scope>
    <source>
        <strain evidence="2 3">SCSIO 66989</strain>
    </source>
</reference>
<keyword evidence="1" id="KW-0472">Membrane</keyword>
<keyword evidence="1" id="KW-0812">Transmembrane</keyword>